<sequence length="90" mass="10225">MNLRLESLPLKKTNVSKEIDSTGDGIPIFKFVLVGARATESTTFVKRHFTGELENKYISETKGYHMHDQKYTIWNVLGSAQLVKTDHLSI</sequence>
<comment type="caution">
    <text evidence="1">The sequence shown here is derived from an EMBL/GenBank/DDBJ whole genome shotgun (WGS) entry which is preliminary data.</text>
</comment>
<gene>
    <name evidence="1" type="ORF">KIN20_024083</name>
</gene>
<dbReference type="EMBL" id="JAHQIW010004869">
    <property type="protein sequence ID" value="KAJ1364076.1"/>
    <property type="molecule type" value="Genomic_DNA"/>
</dbReference>
<dbReference type="Proteomes" id="UP001196413">
    <property type="component" value="Unassembled WGS sequence"/>
</dbReference>
<organism evidence="1 2">
    <name type="scientific">Parelaphostrongylus tenuis</name>
    <name type="common">Meningeal worm</name>
    <dbReference type="NCBI Taxonomy" id="148309"/>
    <lineage>
        <taxon>Eukaryota</taxon>
        <taxon>Metazoa</taxon>
        <taxon>Ecdysozoa</taxon>
        <taxon>Nematoda</taxon>
        <taxon>Chromadorea</taxon>
        <taxon>Rhabditida</taxon>
        <taxon>Rhabditina</taxon>
        <taxon>Rhabditomorpha</taxon>
        <taxon>Strongyloidea</taxon>
        <taxon>Metastrongylidae</taxon>
        <taxon>Parelaphostrongylus</taxon>
    </lineage>
</organism>
<keyword evidence="2" id="KW-1185">Reference proteome</keyword>
<dbReference type="AlphaFoldDB" id="A0AAD5QXJ6"/>
<evidence type="ECO:0000313" key="1">
    <source>
        <dbReference type="EMBL" id="KAJ1364076.1"/>
    </source>
</evidence>
<reference evidence="1" key="1">
    <citation type="submission" date="2021-06" db="EMBL/GenBank/DDBJ databases">
        <title>Parelaphostrongylus tenuis whole genome reference sequence.</title>
        <authorList>
            <person name="Garwood T.J."/>
            <person name="Larsen P.A."/>
            <person name="Fountain-Jones N.M."/>
            <person name="Garbe J.R."/>
            <person name="Macchietto M.G."/>
            <person name="Kania S.A."/>
            <person name="Gerhold R.W."/>
            <person name="Richards J.E."/>
            <person name="Wolf T.M."/>
        </authorList>
    </citation>
    <scope>NUCLEOTIDE SEQUENCE</scope>
    <source>
        <strain evidence="1">MNPRO001-30</strain>
        <tissue evidence="1">Meninges</tissue>
    </source>
</reference>
<accession>A0AAD5QXJ6</accession>
<evidence type="ECO:0000313" key="2">
    <source>
        <dbReference type="Proteomes" id="UP001196413"/>
    </source>
</evidence>
<name>A0AAD5QXJ6_PARTN</name>
<protein>
    <submittedName>
        <fullName evidence="1">Uncharacterized protein</fullName>
    </submittedName>
</protein>
<proteinExistence type="predicted"/>